<dbReference type="PANTHER" id="PTHR20854">
    <property type="entry name" value="INOSITOL MONOPHOSPHATASE"/>
    <property type="match status" value="1"/>
</dbReference>
<evidence type="ECO:0000256" key="6">
    <source>
        <dbReference type="ARBA" id="ARBA00022842"/>
    </source>
</evidence>
<gene>
    <name evidence="7" type="ORF">UFOPK2992_00501</name>
</gene>
<evidence type="ECO:0000256" key="5">
    <source>
        <dbReference type="ARBA" id="ARBA00022801"/>
    </source>
</evidence>
<dbReference type="InterPro" id="IPR000760">
    <property type="entry name" value="Inositol_monophosphatase-like"/>
</dbReference>
<dbReference type="InterPro" id="IPR020583">
    <property type="entry name" value="Inositol_monoP_metal-BS"/>
</dbReference>
<dbReference type="EMBL" id="CAFAAI010000064">
    <property type="protein sequence ID" value="CAB4791900.1"/>
    <property type="molecule type" value="Genomic_DNA"/>
</dbReference>
<name>A0A6J6X3I7_9ZZZZ</name>
<evidence type="ECO:0000313" key="7">
    <source>
        <dbReference type="EMBL" id="CAB4791900.1"/>
    </source>
</evidence>
<dbReference type="PROSITE" id="PS00629">
    <property type="entry name" value="IMP_1"/>
    <property type="match status" value="1"/>
</dbReference>
<protein>
    <recommendedName>
        <fullName evidence="3">inositol-phosphate phosphatase</fullName>
        <ecNumber evidence="3">3.1.3.25</ecNumber>
    </recommendedName>
</protein>
<dbReference type="PANTHER" id="PTHR20854:SF4">
    <property type="entry name" value="INOSITOL-1-MONOPHOSPHATASE-RELATED"/>
    <property type="match status" value="1"/>
</dbReference>
<keyword evidence="5" id="KW-0378">Hydrolase</keyword>
<dbReference type="SUPFAM" id="SSF56655">
    <property type="entry name" value="Carbohydrate phosphatase"/>
    <property type="match status" value="1"/>
</dbReference>
<evidence type="ECO:0000256" key="4">
    <source>
        <dbReference type="ARBA" id="ARBA00022723"/>
    </source>
</evidence>
<comment type="catalytic activity">
    <reaction evidence="1">
        <text>a myo-inositol phosphate + H2O = myo-inositol + phosphate</text>
        <dbReference type="Rhea" id="RHEA:24056"/>
        <dbReference type="ChEBI" id="CHEBI:15377"/>
        <dbReference type="ChEBI" id="CHEBI:17268"/>
        <dbReference type="ChEBI" id="CHEBI:43474"/>
        <dbReference type="ChEBI" id="CHEBI:84139"/>
        <dbReference type="EC" id="3.1.3.25"/>
    </reaction>
</comment>
<dbReference type="Gene3D" id="3.30.540.10">
    <property type="entry name" value="Fructose-1,6-Bisphosphatase, subunit A, domain 1"/>
    <property type="match status" value="1"/>
</dbReference>
<dbReference type="GO" id="GO:0008934">
    <property type="term" value="F:inositol monophosphate 1-phosphatase activity"/>
    <property type="evidence" value="ECO:0007669"/>
    <property type="project" value="InterPro"/>
</dbReference>
<dbReference type="CDD" id="cd01639">
    <property type="entry name" value="IMPase"/>
    <property type="match status" value="1"/>
</dbReference>
<proteinExistence type="predicted"/>
<dbReference type="GO" id="GO:0006020">
    <property type="term" value="P:inositol metabolic process"/>
    <property type="evidence" value="ECO:0007669"/>
    <property type="project" value="TreeGrafter"/>
</dbReference>
<evidence type="ECO:0000256" key="2">
    <source>
        <dbReference type="ARBA" id="ARBA00001946"/>
    </source>
</evidence>
<reference evidence="7" key="1">
    <citation type="submission" date="2020-05" db="EMBL/GenBank/DDBJ databases">
        <authorList>
            <person name="Chiriac C."/>
            <person name="Salcher M."/>
            <person name="Ghai R."/>
            <person name="Kavagutti S V."/>
        </authorList>
    </citation>
    <scope>NUCLEOTIDE SEQUENCE</scope>
</reference>
<dbReference type="EC" id="3.1.3.25" evidence="3"/>
<sequence length="276" mass="29279">MTSSPQIDHHDLGEQLRQFACDLAVRAGALIVEGRHNGVGSVDTKSTATDLVTVFDRASENLIVGSLREHRPNDGIVGEEGTSLTGVSGIDWLIDPIDGTTNFFYGLPGYAVSIGARDTHGSLAGAVFVPTTNELFSAARGHGAWLNGERIGCSSTTSLSQALVATGFSYQPELRRKHMERLTHIIGDVRDIRRFGAAAPDLCYVAAGRVDAYFEEHLGPWDLAAGELIAREAGCISGDLSGGPVRPAQVLVSNPALFEPLRALINKADAICAAEN</sequence>
<dbReference type="PRINTS" id="PR00377">
    <property type="entry name" value="IMPHPHTASES"/>
</dbReference>
<dbReference type="GO" id="GO:0007165">
    <property type="term" value="P:signal transduction"/>
    <property type="evidence" value="ECO:0007669"/>
    <property type="project" value="TreeGrafter"/>
</dbReference>
<dbReference type="AlphaFoldDB" id="A0A6J6X3I7"/>
<dbReference type="Pfam" id="PF00459">
    <property type="entry name" value="Inositol_P"/>
    <property type="match status" value="1"/>
</dbReference>
<dbReference type="Gene3D" id="3.40.190.80">
    <property type="match status" value="1"/>
</dbReference>
<evidence type="ECO:0000256" key="3">
    <source>
        <dbReference type="ARBA" id="ARBA00013106"/>
    </source>
</evidence>
<dbReference type="GO" id="GO:0046872">
    <property type="term" value="F:metal ion binding"/>
    <property type="evidence" value="ECO:0007669"/>
    <property type="project" value="UniProtKB-KW"/>
</dbReference>
<keyword evidence="6" id="KW-0460">Magnesium</keyword>
<accession>A0A6J6X3I7</accession>
<organism evidence="7">
    <name type="scientific">freshwater metagenome</name>
    <dbReference type="NCBI Taxonomy" id="449393"/>
    <lineage>
        <taxon>unclassified sequences</taxon>
        <taxon>metagenomes</taxon>
        <taxon>ecological metagenomes</taxon>
    </lineage>
</organism>
<comment type="cofactor">
    <cofactor evidence="2">
        <name>Mg(2+)</name>
        <dbReference type="ChEBI" id="CHEBI:18420"/>
    </cofactor>
</comment>
<keyword evidence="4" id="KW-0479">Metal-binding</keyword>
<dbReference type="FunFam" id="3.30.540.10:FF:000003">
    <property type="entry name" value="Inositol-1-monophosphatase"/>
    <property type="match status" value="1"/>
</dbReference>
<evidence type="ECO:0000256" key="1">
    <source>
        <dbReference type="ARBA" id="ARBA00001033"/>
    </source>
</evidence>
<dbReference type="InterPro" id="IPR033942">
    <property type="entry name" value="IMPase"/>
</dbReference>